<organism evidence="3 4">
    <name type="scientific">Psylliodes chrysocephalus</name>
    <dbReference type="NCBI Taxonomy" id="3402493"/>
    <lineage>
        <taxon>Eukaryota</taxon>
        <taxon>Metazoa</taxon>
        <taxon>Ecdysozoa</taxon>
        <taxon>Arthropoda</taxon>
        <taxon>Hexapoda</taxon>
        <taxon>Insecta</taxon>
        <taxon>Pterygota</taxon>
        <taxon>Neoptera</taxon>
        <taxon>Endopterygota</taxon>
        <taxon>Coleoptera</taxon>
        <taxon>Polyphaga</taxon>
        <taxon>Cucujiformia</taxon>
        <taxon>Chrysomeloidea</taxon>
        <taxon>Chrysomelidae</taxon>
        <taxon>Galerucinae</taxon>
        <taxon>Alticini</taxon>
        <taxon>Psylliodes</taxon>
    </lineage>
</organism>
<evidence type="ECO:0000313" key="4">
    <source>
        <dbReference type="Proteomes" id="UP001153636"/>
    </source>
</evidence>
<name>A0A9P0GJ86_9CUCU</name>
<dbReference type="InterPro" id="IPR036397">
    <property type="entry name" value="RNaseH_sf"/>
</dbReference>
<feature type="chain" id="PRO_5040189016" description="DUF4817 domain-containing protein" evidence="1">
    <location>
        <begin position="17"/>
        <end position="187"/>
    </location>
</feature>
<proteinExistence type="predicted"/>
<evidence type="ECO:0000256" key="1">
    <source>
        <dbReference type="SAM" id="SignalP"/>
    </source>
</evidence>
<reference evidence="3" key="1">
    <citation type="submission" date="2022-01" db="EMBL/GenBank/DDBJ databases">
        <authorList>
            <person name="King R."/>
        </authorList>
    </citation>
    <scope>NUCLEOTIDE SEQUENCE</scope>
</reference>
<dbReference type="Gene3D" id="3.30.420.10">
    <property type="entry name" value="Ribonuclease H-like superfamily/Ribonuclease H"/>
    <property type="match status" value="1"/>
</dbReference>
<dbReference type="InterPro" id="IPR032135">
    <property type="entry name" value="DUF4817"/>
</dbReference>
<keyword evidence="1" id="KW-0732">Signal</keyword>
<feature type="domain" description="DUF4817" evidence="2">
    <location>
        <begin position="13"/>
        <end position="59"/>
    </location>
</feature>
<keyword evidence="4" id="KW-1185">Reference proteome</keyword>
<feature type="signal peptide" evidence="1">
    <location>
        <begin position="1"/>
        <end position="16"/>
    </location>
</feature>
<dbReference type="PANTHER" id="PTHR47326:SF1">
    <property type="entry name" value="HTH PSQ-TYPE DOMAIN-CONTAINING PROTEIN"/>
    <property type="match status" value="1"/>
</dbReference>
<evidence type="ECO:0000259" key="2">
    <source>
        <dbReference type="Pfam" id="PF16087"/>
    </source>
</evidence>
<dbReference type="OrthoDB" id="7902892at2759"/>
<accession>A0A9P0GJ86</accession>
<dbReference type="PANTHER" id="PTHR47326">
    <property type="entry name" value="TRANSPOSABLE ELEMENT TC3 TRANSPOSASE-LIKE PROTEIN"/>
    <property type="match status" value="1"/>
</dbReference>
<dbReference type="GO" id="GO:0003676">
    <property type="term" value="F:nucleic acid binding"/>
    <property type="evidence" value="ECO:0007669"/>
    <property type="project" value="InterPro"/>
</dbReference>
<sequence length="187" mass="21616">MLLYCVFLMPLLLEEAVDIIAPYFECLQNATIAARLYALRYGSRMFTCLANRFRNTGSVLRPLHCRQGTRRTEGNVINVLAYVEFDPQLSVRVISRDLGIPQTTVFGTLEEHRSPDLTCLDFYLWGRLKNLVFCTRSTTRENMIQRITDAIRSISRAEVEKAVLSTRERLELCVQNDGRQFEHLGRH</sequence>
<evidence type="ECO:0000313" key="3">
    <source>
        <dbReference type="EMBL" id="CAH1115579.1"/>
    </source>
</evidence>
<dbReference type="Proteomes" id="UP001153636">
    <property type="component" value="Chromosome 9"/>
</dbReference>
<protein>
    <recommendedName>
        <fullName evidence="2">DUF4817 domain-containing protein</fullName>
    </recommendedName>
</protein>
<gene>
    <name evidence="3" type="ORF">PSYICH_LOCUS15114</name>
</gene>
<dbReference type="Pfam" id="PF16087">
    <property type="entry name" value="DUF4817"/>
    <property type="match status" value="1"/>
</dbReference>
<dbReference type="EMBL" id="OV651821">
    <property type="protein sequence ID" value="CAH1115579.1"/>
    <property type="molecule type" value="Genomic_DNA"/>
</dbReference>
<dbReference type="AlphaFoldDB" id="A0A9P0GJ86"/>